<reference evidence="8" key="1">
    <citation type="journal article" date="2014" name="Front. Microbiol.">
        <title>High frequency of phylogenetically diverse reductive dehalogenase-homologous genes in deep subseafloor sedimentary metagenomes.</title>
        <authorList>
            <person name="Kawai M."/>
            <person name="Futagami T."/>
            <person name="Toyoda A."/>
            <person name="Takaki Y."/>
            <person name="Nishi S."/>
            <person name="Hori S."/>
            <person name="Arai W."/>
            <person name="Tsubouchi T."/>
            <person name="Morono Y."/>
            <person name="Uchiyama I."/>
            <person name="Ito T."/>
            <person name="Fujiyama A."/>
            <person name="Inagaki F."/>
            <person name="Takami H."/>
        </authorList>
    </citation>
    <scope>NUCLEOTIDE SEQUENCE</scope>
    <source>
        <strain evidence="8">Expedition CK06-06</strain>
    </source>
</reference>
<keyword evidence="2" id="KW-0004">4Fe-4S</keyword>
<dbReference type="Pfam" id="PF04055">
    <property type="entry name" value="Radical_SAM"/>
    <property type="match status" value="1"/>
</dbReference>
<dbReference type="InterPro" id="IPR013785">
    <property type="entry name" value="Aldolase_TIM"/>
</dbReference>
<dbReference type="GO" id="GO:0046872">
    <property type="term" value="F:metal ion binding"/>
    <property type="evidence" value="ECO:0007669"/>
    <property type="project" value="UniProtKB-KW"/>
</dbReference>
<dbReference type="SFLD" id="SFLDG01066">
    <property type="entry name" value="organic_radical-activating_enz"/>
    <property type="match status" value="1"/>
</dbReference>
<accession>X1T6V7</accession>
<dbReference type="PROSITE" id="PS51918">
    <property type="entry name" value="RADICAL_SAM"/>
    <property type="match status" value="1"/>
</dbReference>
<dbReference type="SUPFAM" id="SSF102114">
    <property type="entry name" value="Radical SAM enzymes"/>
    <property type="match status" value="1"/>
</dbReference>
<dbReference type="CDD" id="cd01335">
    <property type="entry name" value="Radical_SAM"/>
    <property type="match status" value="1"/>
</dbReference>
<dbReference type="SFLD" id="SFLDS00029">
    <property type="entry name" value="Radical_SAM"/>
    <property type="match status" value="1"/>
</dbReference>
<keyword evidence="3" id="KW-0949">S-adenosyl-L-methionine</keyword>
<evidence type="ECO:0000313" key="8">
    <source>
        <dbReference type="EMBL" id="GAJ01078.1"/>
    </source>
</evidence>
<evidence type="ECO:0000256" key="5">
    <source>
        <dbReference type="ARBA" id="ARBA00023004"/>
    </source>
</evidence>
<evidence type="ECO:0000256" key="2">
    <source>
        <dbReference type="ARBA" id="ARBA00022485"/>
    </source>
</evidence>
<dbReference type="Gene3D" id="3.20.20.70">
    <property type="entry name" value="Aldolase class I"/>
    <property type="match status" value="1"/>
</dbReference>
<evidence type="ECO:0000256" key="1">
    <source>
        <dbReference type="ARBA" id="ARBA00001966"/>
    </source>
</evidence>
<dbReference type="InterPro" id="IPR007197">
    <property type="entry name" value="rSAM"/>
</dbReference>
<feature type="non-terminal residue" evidence="8">
    <location>
        <position position="218"/>
    </location>
</feature>
<dbReference type="InterPro" id="IPR058240">
    <property type="entry name" value="rSAM_sf"/>
</dbReference>
<evidence type="ECO:0000256" key="6">
    <source>
        <dbReference type="ARBA" id="ARBA00023014"/>
    </source>
</evidence>
<organism evidence="8">
    <name type="scientific">marine sediment metagenome</name>
    <dbReference type="NCBI Taxonomy" id="412755"/>
    <lineage>
        <taxon>unclassified sequences</taxon>
        <taxon>metagenomes</taxon>
        <taxon>ecological metagenomes</taxon>
    </lineage>
</organism>
<comment type="caution">
    <text evidence="8">The sequence shown here is derived from an EMBL/GenBank/DDBJ whole genome shotgun (WGS) entry which is preliminary data.</text>
</comment>
<evidence type="ECO:0000259" key="7">
    <source>
        <dbReference type="PROSITE" id="PS51918"/>
    </source>
</evidence>
<comment type="cofactor">
    <cofactor evidence="1">
        <name>[4Fe-4S] cluster</name>
        <dbReference type="ChEBI" id="CHEBI:49883"/>
    </cofactor>
</comment>
<dbReference type="PANTHER" id="PTHR30352">
    <property type="entry name" value="PYRUVATE FORMATE-LYASE-ACTIVATING ENZYME"/>
    <property type="match status" value="1"/>
</dbReference>
<feature type="domain" description="Radical SAM core" evidence="7">
    <location>
        <begin position="21"/>
        <end position="218"/>
    </location>
</feature>
<gene>
    <name evidence="8" type="ORF">S12H4_33812</name>
</gene>
<proteinExistence type="predicted"/>
<dbReference type="GO" id="GO:0003824">
    <property type="term" value="F:catalytic activity"/>
    <property type="evidence" value="ECO:0007669"/>
    <property type="project" value="InterPro"/>
</dbReference>
<evidence type="ECO:0000256" key="4">
    <source>
        <dbReference type="ARBA" id="ARBA00022723"/>
    </source>
</evidence>
<keyword evidence="4" id="KW-0479">Metal-binding</keyword>
<keyword evidence="5" id="KW-0408">Iron</keyword>
<sequence length="218" mass="24960">MDKYKENAKGIIINIKHGVSKEGPGWRSIVYFKGCNFCCPWCGSPESIPFRKTKLTYEDGSKEIVGKEITVKEVVQEILPYQRFSKGNLPYGVTLSGGEPTAQWNFYFELLRGLKYFNFPTAVETNCSSPQFITSLPYLDLIFCDIKHMNSEIHKKLVGKDNKQVLYNIKKTYEAGRDLWIEIPVIPGYNDSEENFQDIADFLSPMKNGLKVELLKYG</sequence>
<dbReference type="PANTHER" id="PTHR30352:SF4">
    <property type="entry name" value="PYRUVATE FORMATE-LYASE 2-ACTIVATING ENZYME"/>
    <property type="match status" value="1"/>
</dbReference>
<name>X1T6V7_9ZZZZ</name>
<evidence type="ECO:0000256" key="3">
    <source>
        <dbReference type="ARBA" id="ARBA00022691"/>
    </source>
</evidence>
<protein>
    <recommendedName>
        <fullName evidence="7">Radical SAM core domain-containing protein</fullName>
    </recommendedName>
</protein>
<dbReference type="InterPro" id="IPR034457">
    <property type="entry name" value="Organic_radical-activating"/>
</dbReference>
<dbReference type="EMBL" id="BARW01019957">
    <property type="protein sequence ID" value="GAJ01078.1"/>
    <property type="molecule type" value="Genomic_DNA"/>
</dbReference>
<dbReference type="AlphaFoldDB" id="X1T6V7"/>
<dbReference type="GO" id="GO:0051539">
    <property type="term" value="F:4 iron, 4 sulfur cluster binding"/>
    <property type="evidence" value="ECO:0007669"/>
    <property type="project" value="UniProtKB-KW"/>
</dbReference>
<keyword evidence="6" id="KW-0411">Iron-sulfur</keyword>